<dbReference type="PANTHER" id="PTHR42747:SF3">
    <property type="entry name" value="NITRONATE MONOOXYGENASE-RELATED"/>
    <property type="match status" value="1"/>
</dbReference>
<gene>
    <name evidence="10" type="ORF">A5481_04225</name>
</gene>
<comment type="similarity">
    <text evidence="2">Belongs to the nitronate monooxygenase family. NMO class I subfamily.</text>
</comment>
<protein>
    <recommendedName>
        <fullName evidence="8">Propionate 3-nitronate monooxygenase</fullName>
    </recommendedName>
</protein>
<dbReference type="AlphaFoldDB" id="A0A179SGD4"/>
<dbReference type="SUPFAM" id="SSF51412">
    <property type="entry name" value="Inosine monophosphate dehydrogenase (IMPDH)"/>
    <property type="match status" value="1"/>
</dbReference>
<keyword evidence="5" id="KW-0288">FMN</keyword>
<dbReference type="GO" id="GO:0051213">
    <property type="term" value="F:dioxygenase activity"/>
    <property type="evidence" value="ECO:0007669"/>
    <property type="project" value="UniProtKB-KW"/>
</dbReference>
<evidence type="ECO:0000256" key="4">
    <source>
        <dbReference type="ARBA" id="ARBA00022630"/>
    </source>
</evidence>
<dbReference type="OrthoDB" id="9778912at2"/>
<organism evidence="10 11">
    <name type="scientific">Methylobacterium platani</name>
    <dbReference type="NCBI Taxonomy" id="427683"/>
    <lineage>
        <taxon>Bacteria</taxon>
        <taxon>Pseudomonadati</taxon>
        <taxon>Pseudomonadota</taxon>
        <taxon>Alphaproteobacteria</taxon>
        <taxon>Hyphomicrobiales</taxon>
        <taxon>Methylobacteriaceae</taxon>
        <taxon>Methylobacterium</taxon>
    </lineage>
</organism>
<comment type="catalytic activity">
    <reaction evidence="9">
        <text>3 propionate 3-nitronate + 3 O2 + H2O = 3 3-oxopropanoate + 2 nitrate + nitrite + H2O2 + 3 H(+)</text>
        <dbReference type="Rhea" id="RHEA:57332"/>
        <dbReference type="ChEBI" id="CHEBI:15377"/>
        <dbReference type="ChEBI" id="CHEBI:15378"/>
        <dbReference type="ChEBI" id="CHEBI:15379"/>
        <dbReference type="ChEBI" id="CHEBI:16240"/>
        <dbReference type="ChEBI" id="CHEBI:16301"/>
        <dbReference type="ChEBI" id="CHEBI:17632"/>
        <dbReference type="ChEBI" id="CHEBI:33190"/>
        <dbReference type="ChEBI" id="CHEBI:136067"/>
    </reaction>
</comment>
<dbReference type="InterPro" id="IPR004136">
    <property type="entry name" value="NMO"/>
</dbReference>
<evidence type="ECO:0000256" key="2">
    <source>
        <dbReference type="ARBA" id="ARBA00009881"/>
    </source>
</evidence>
<dbReference type="GO" id="GO:0009636">
    <property type="term" value="P:response to toxic substance"/>
    <property type="evidence" value="ECO:0007669"/>
    <property type="project" value="UniProtKB-KW"/>
</dbReference>
<keyword evidence="4" id="KW-0285">Flavoprotein</keyword>
<proteinExistence type="inferred from homology"/>
<evidence type="ECO:0000256" key="7">
    <source>
        <dbReference type="ARBA" id="ARBA00023033"/>
    </source>
</evidence>
<evidence type="ECO:0000313" key="10">
    <source>
        <dbReference type="EMBL" id="OAS26665.1"/>
    </source>
</evidence>
<dbReference type="EMBL" id="LWHQ01000009">
    <property type="protein sequence ID" value="OAS26665.1"/>
    <property type="molecule type" value="Genomic_DNA"/>
</dbReference>
<keyword evidence="6" id="KW-0560">Oxidoreductase</keyword>
<dbReference type="Proteomes" id="UP000078316">
    <property type="component" value="Unassembled WGS sequence"/>
</dbReference>
<dbReference type="PANTHER" id="PTHR42747">
    <property type="entry name" value="NITRONATE MONOOXYGENASE-RELATED"/>
    <property type="match status" value="1"/>
</dbReference>
<evidence type="ECO:0000256" key="6">
    <source>
        <dbReference type="ARBA" id="ARBA00023002"/>
    </source>
</evidence>
<dbReference type="STRING" id="427683.A5481_04225"/>
<evidence type="ECO:0000256" key="1">
    <source>
        <dbReference type="ARBA" id="ARBA00001917"/>
    </source>
</evidence>
<dbReference type="Gene3D" id="3.20.20.70">
    <property type="entry name" value="Aldolase class I"/>
    <property type="match status" value="1"/>
</dbReference>
<keyword evidence="3" id="KW-0216">Detoxification</keyword>
<dbReference type="RefSeq" id="WP_064503788.1">
    <property type="nucleotide sequence ID" value="NZ_LWHQ01000009.1"/>
</dbReference>
<keyword evidence="7" id="KW-0503">Monooxygenase</keyword>
<evidence type="ECO:0000256" key="9">
    <source>
        <dbReference type="ARBA" id="ARBA00049401"/>
    </source>
</evidence>
<keyword evidence="10" id="KW-0223">Dioxygenase</keyword>
<name>A0A179SGD4_9HYPH</name>
<dbReference type="GO" id="GO:0018580">
    <property type="term" value="F:nitronate monooxygenase activity"/>
    <property type="evidence" value="ECO:0007669"/>
    <property type="project" value="InterPro"/>
</dbReference>
<dbReference type="InterPro" id="IPR013785">
    <property type="entry name" value="Aldolase_TIM"/>
</dbReference>
<comment type="caution">
    <text evidence="10">The sequence shown here is derived from an EMBL/GenBank/DDBJ whole genome shotgun (WGS) entry which is preliminary data.</text>
</comment>
<comment type="cofactor">
    <cofactor evidence="1">
        <name>FMN</name>
        <dbReference type="ChEBI" id="CHEBI:58210"/>
    </cofactor>
</comment>
<dbReference type="PROSITE" id="PS51257">
    <property type="entry name" value="PROKAR_LIPOPROTEIN"/>
    <property type="match status" value="1"/>
</dbReference>
<accession>A0A179SGD4</accession>
<dbReference type="Pfam" id="PF03060">
    <property type="entry name" value="NMO"/>
    <property type="match status" value="1"/>
</dbReference>
<evidence type="ECO:0000313" key="11">
    <source>
        <dbReference type="Proteomes" id="UP000078316"/>
    </source>
</evidence>
<dbReference type="CDD" id="cd04730">
    <property type="entry name" value="NPD_like"/>
    <property type="match status" value="1"/>
</dbReference>
<evidence type="ECO:0000256" key="3">
    <source>
        <dbReference type="ARBA" id="ARBA00022575"/>
    </source>
</evidence>
<sequence>MTDRHPALARADAFAAAHGLRLPVLLAPMAGACPPALSVAVMRAGGLGACGALLMQPAAILAWAEAVREAGPFQVNLWIPDPAPARDPGNEAVLRAFLGRFGPAVAPEAGDAAPPDFAAQVEAMIAARPRIVSSIMGLYPPEVVARLKAHGIAWWATVTTVAEALAAERAGADAVVAQGAEAGGHRGRFDPARAEAEAVGLMALLPAVVDAVGIPVVATGGIADARGAAAALLLGASAMQVGTGFLRCPEAGIPPAWADGLGRARPEGTRLTRAFSGRAGRSLATDYVAAAADPDAPVPAPYPIQRGLTQAMREAAAREGDLARMQAWAGQAAGLAQVLPAGEVAAGIWAGVRESLR</sequence>
<evidence type="ECO:0000256" key="5">
    <source>
        <dbReference type="ARBA" id="ARBA00022643"/>
    </source>
</evidence>
<evidence type="ECO:0000256" key="8">
    <source>
        <dbReference type="ARBA" id="ARBA00031155"/>
    </source>
</evidence>
<reference evidence="10 11" key="1">
    <citation type="submission" date="2016-04" db="EMBL/GenBank/DDBJ databases">
        <authorList>
            <person name="Evans L.H."/>
            <person name="Alamgir A."/>
            <person name="Owens N."/>
            <person name="Weber N.D."/>
            <person name="Virtaneva K."/>
            <person name="Barbian K."/>
            <person name="Babar A."/>
            <person name="Rosenke K."/>
        </authorList>
    </citation>
    <scope>NUCLEOTIDE SEQUENCE [LARGE SCALE GENOMIC DNA]</scope>
    <source>
        <strain evidence="10 11">PMB02</strain>
    </source>
</reference>